<comment type="caution">
    <text evidence="1">The sequence shown here is derived from an EMBL/GenBank/DDBJ whole genome shotgun (WGS) entry which is preliminary data.</text>
</comment>
<accession>A0A0M1P7A8</accession>
<dbReference type="PATRIC" id="fig|1705565.3.peg.5123"/>
<reference evidence="2" key="1">
    <citation type="submission" date="2015-08" db="EMBL/GenBank/DDBJ databases">
        <title>Genome sequencing project for genomic taxonomy and phylogenomics of Bacillus-like bacteria.</title>
        <authorList>
            <person name="Liu B."/>
            <person name="Wang J."/>
            <person name="Zhu Y."/>
            <person name="Liu G."/>
            <person name="Chen Q."/>
            <person name="Chen Z."/>
            <person name="Lan J."/>
            <person name="Che J."/>
            <person name="Ge C."/>
            <person name="Shi H."/>
            <person name="Pan Z."/>
            <person name="Liu X."/>
        </authorList>
    </citation>
    <scope>NUCLEOTIDE SEQUENCE [LARGE SCALE GENOMIC DNA]</scope>
    <source>
        <strain evidence="2">FJAT-22460</strain>
    </source>
</reference>
<evidence type="ECO:0000313" key="1">
    <source>
        <dbReference type="EMBL" id="KOR90353.1"/>
    </source>
</evidence>
<proteinExistence type="predicted"/>
<evidence type="ECO:0008006" key="3">
    <source>
        <dbReference type="Google" id="ProtNLM"/>
    </source>
</evidence>
<name>A0A0M1P7A8_9BACL</name>
<dbReference type="RefSeq" id="WP_053492186.1">
    <property type="nucleotide sequence ID" value="NZ_LIUT01000001.1"/>
</dbReference>
<organism evidence="1 2">
    <name type="scientific">Paenibacillus solani</name>
    <dbReference type="NCBI Taxonomy" id="1705565"/>
    <lineage>
        <taxon>Bacteria</taxon>
        <taxon>Bacillati</taxon>
        <taxon>Bacillota</taxon>
        <taxon>Bacilli</taxon>
        <taxon>Bacillales</taxon>
        <taxon>Paenibacillaceae</taxon>
        <taxon>Paenibacillus</taxon>
    </lineage>
</organism>
<dbReference type="OrthoDB" id="1362002at2"/>
<dbReference type="Pfam" id="PF11225">
    <property type="entry name" value="DUF3024"/>
    <property type="match status" value="1"/>
</dbReference>
<sequence length="109" mass="13256">MDDFTKKRIKKIMDKYTENAVPEHVKNQIKISYKIRGKHVTLIEERQGYKSDQWVQMPVAQFRLDKKEWKIYWQDSKGKWHFIDDIEPKEDFETQLKIVDEGHNGLFWG</sequence>
<dbReference type="EMBL" id="LIUT01000001">
    <property type="protein sequence ID" value="KOR90353.1"/>
    <property type="molecule type" value="Genomic_DNA"/>
</dbReference>
<dbReference type="InterPro" id="IPR021388">
    <property type="entry name" value="DUF3024"/>
</dbReference>
<gene>
    <name evidence="1" type="ORF">AM231_15295</name>
</gene>
<keyword evidence="2" id="KW-1185">Reference proteome</keyword>
<dbReference type="AlphaFoldDB" id="A0A0M1P7A8"/>
<protein>
    <recommendedName>
        <fullName evidence="3">DUF3024 domain-containing protein</fullName>
    </recommendedName>
</protein>
<dbReference type="Proteomes" id="UP000036932">
    <property type="component" value="Unassembled WGS sequence"/>
</dbReference>
<evidence type="ECO:0000313" key="2">
    <source>
        <dbReference type="Proteomes" id="UP000036932"/>
    </source>
</evidence>